<proteinExistence type="inferred from homology"/>
<dbReference type="GO" id="GO:0098552">
    <property type="term" value="C:side of membrane"/>
    <property type="evidence" value="ECO:0007669"/>
    <property type="project" value="UniProtKB-ARBA"/>
</dbReference>
<dbReference type="SUPFAM" id="SSF117892">
    <property type="entry name" value="Band 7/SPFH domain"/>
    <property type="match status" value="1"/>
</dbReference>
<feature type="non-terminal residue" evidence="7">
    <location>
        <position position="156"/>
    </location>
</feature>
<dbReference type="PANTHER" id="PTHR10264">
    <property type="entry name" value="BAND 7 PROTEIN-RELATED"/>
    <property type="match status" value="1"/>
</dbReference>
<dbReference type="EMBL" id="QZAB01000139">
    <property type="protein sequence ID" value="RQD89741.1"/>
    <property type="molecule type" value="Genomic_DNA"/>
</dbReference>
<protein>
    <submittedName>
        <fullName evidence="7">Slipin family protein</fullName>
    </submittedName>
</protein>
<reference evidence="7 8" key="1">
    <citation type="submission" date="2018-08" db="EMBL/GenBank/DDBJ databases">
        <title>The metabolism and importance of syntrophic acetate oxidation coupled to methane or sulfide production in haloalkaline environments.</title>
        <authorList>
            <person name="Timmers P.H.A."/>
            <person name="Vavourakis C.D."/>
            <person name="Sorokin D.Y."/>
            <person name="Sinninghe Damste J.S."/>
            <person name="Muyzer G."/>
            <person name="Stams A.J.M."/>
            <person name="Plugge C.M."/>
        </authorList>
    </citation>
    <scope>NUCLEOTIDE SEQUENCE [LARGE SCALE GENOMIC DNA]</scope>
    <source>
        <strain evidence="7">MSAO_Arc3</strain>
    </source>
</reference>
<evidence type="ECO:0000259" key="6">
    <source>
        <dbReference type="SMART" id="SM00244"/>
    </source>
</evidence>
<feature type="transmembrane region" description="Helical" evidence="5">
    <location>
        <begin position="6"/>
        <end position="24"/>
    </location>
</feature>
<dbReference type="FunFam" id="3.30.479.30:FF:000004">
    <property type="entry name" value="Putative membrane protease family, stomatin"/>
    <property type="match status" value="1"/>
</dbReference>
<comment type="subcellular location">
    <subcellularLocation>
        <location evidence="1">Membrane</location>
        <topology evidence="1">Single-pass membrane protein</topology>
    </subcellularLocation>
</comment>
<dbReference type="GO" id="GO:0005886">
    <property type="term" value="C:plasma membrane"/>
    <property type="evidence" value="ECO:0007669"/>
    <property type="project" value="InterPro"/>
</dbReference>
<dbReference type="InterPro" id="IPR043202">
    <property type="entry name" value="Band-7_stomatin-like"/>
</dbReference>
<keyword evidence="5" id="KW-0472">Membrane</keyword>
<accession>A0A3R7WFB5</accession>
<dbReference type="InterPro" id="IPR001107">
    <property type="entry name" value="Band_7"/>
</dbReference>
<dbReference type="Gene3D" id="3.30.479.30">
    <property type="entry name" value="Band 7 domain"/>
    <property type="match status" value="1"/>
</dbReference>
<dbReference type="SMART" id="SM00244">
    <property type="entry name" value="PHB"/>
    <property type="match status" value="1"/>
</dbReference>
<dbReference type="InterPro" id="IPR036013">
    <property type="entry name" value="Band_7/SPFH_dom_sf"/>
</dbReference>
<keyword evidence="4 5" id="KW-1133">Transmembrane helix</keyword>
<sequence length="156" mass="17523">MVSEYIIPTLIVIIIILSQSIKVVNEYERVVIFRLGRFEGVKGPGLFLIIPIIDKTVKVDLRVVTIDVPKQNVITKDNVSVDVDAIVYYKVVEPGAAVTAVEDYRYATAMLSQTTLRDVMGRIELDDILSQREEINKDIQEILDSSTDPWGIKVTS</sequence>
<evidence type="ECO:0000256" key="5">
    <source>
        <dbReference type="SAM" id="Phobius"/>
    </source>
</evidence>
<gene>
    <name evidence="7" type="ORF">D5R95_02030</name>
</gene>
<dbReference type="InterPro" id="IPR001972">
    <property type="entry name" value="Stomatin_HflK_fam"/>
</dbReference>
<comment type="similarity">
    <text evidence="2">Belongs to the band 7/mec-2 family.</text>
</comment>
<evidence type="ECO:0000256" key="3">
    <source>
        <dbReference type="ARBA" id="ARBA00022692"/>
    </source>
</evidence>
<dbReference type="Proteomes" id="UP000284763">
    <property type="component" value="Unassembled WGS sequence"/>
</dbReference>
<organism evidence="7 8">
    <name type="scientific">Methanosalsum natronophilum</name>
    <dbReference type="NCBI Taxonomy" id="768733"/>
    <lineage>
        <taxon>Archaea</taxon>
        <taxon>Methanobacteriati</taxon>
        <taxon>Methanobacteriota</taxon>
        <taxon>Stenosarchaea group</taxon>
        <taxon>Methanomicrobia</taxon>
        <taxon>Methanosarcinales</taxon>
        <taxon>Methanosarcinaceae</taxon>
        <taxon>Methanosalsum</taxon>
    </lineage>
</organism>
<evidence type="ECO:0000256" key="4">
    <source>
        <dbReference type="ARBA" id="ARBA00022989"/>
    </source>
</evidence>
<comment type="caution">
    <text evidence="7">The sequence shown here is derived from an EMBL/GenBank/DDBJ whole genome shotgun (WGS) entry which is preliminary data.</text>
</comment>
<keyword evidence="3 5" id="KW-0812">Transmembrane</keyword>
<evidence type="ECO:0000256" key="1">
    <source>
        <dbReference type="ARBA" id="ARBA00004167"/>
    </source>
</evidence>
<dbReference type="PRINTS" id="PR00721">
    <property type="entry name" value="STOMATIN"/>
</dbReference>
<evidence type="ECO:0000256" key="2">
    <source>
        <dbReference type="ARBA" id="ARBA00008164"/>
    </source>
</evidence>
<dbReference type="AlphaFoldDB" id="A0A3R7WFB5"/>
<dbReference type="Pfam" id="PF01145">
    <property type="entry name" value="Band_7"/>
    <property type="match status" value="1"/>
</dbReference>
<evidence type="ECO:0000313" key="7">
    <source>
        <dbReference type="EMBL" id="RQD89741.1"/>
    </source>
</evidence>
<feature type="domain" description="Band 7" evidence="6">
    <location>
        <begin position="19"/>
        <end position="156"/>
    </location>
</feature>
<name>A0A3R7WFB5_9EURY</name>
<dbReference type="PANTHER" id="PTHR10264:SF19">
    <property type="entry name" value="AT06885P-RELATED"/>
    <property type="match status" value="1"/>
</dbReference>
<evidence type="ECO:0000313" key="8">
    <source>
        <dbReference type="Proteomes" id="UP000284763"/>
    </source>
</evidence>